<dbReference type="PANTHER" id="PTHR14374:SF0">
    <property type="entry name" value="TRAFFICKING PROTEIN PARTICLE COMPLEX SUBUNIT 11"/>
    <property type="match status" value="1"/>
</dbReference>
<dbReference type="EMBL" id="CCYD01000523">
    <property type="protein sequence ID" value="CEG40532.1"/>
    <property type="molecule type" value="Genomic_DNA"/>
</dbReference>
<evidence type="ECO:0000259" key="1">
    <source>
        <dbReference type="Pfam" id="PF11817"/>
    </source>
</evidence>
<evidence type="ECO:0000313" key="2">
    <source>
        <dbReference type="EMBL" id="CEG40532.1"/>
    </source>
</evidence>
<protein>
    <submittedName>
        <fullName evidence="2">Uncharacterized conserved protein</fullName>
    </submittedName>
</protein>
<dbReference type="OMA" id="QGEWFPT"/>
<accession>A0A0P1AI41</accession>
<dbReference type="OrthoDB" id="6278596at2759"/>
<dbReference type="Proteomes" id="UP000054928">
    <property type="component" value="Unassembled WGS sequence"/>
</dbReference>
<proteinExistence type="predicted"/>
<dbReference type="Pfam" id="PF11817">
    <property type="entry name" value="Foie-gras_1"/>
    <property type="match status" value="1"/>
</dbReference>
<dbReference type="InterPro" id="IPR021773">
    <property type="entry name" value="TPC11"/>
</dbReference>
<dbReference type="GeneID" id="36405781"/>
<keyword evidence="3" id="KW-1185">Reference proteome</keyword>
<organism evidence="2 3">
    <name type="scientific">Plasmopara halstedii</name>
    <name type="common">Downy mildew of sunflower</name>
    <dbReference type="NCBI Taxonomy" id="4781"/>
    <lineage>
        <taxon>Eukaryota</taxon>
        <taxon>Sar</taxon>
        <taxon>Stramenopiles</taxon>
        <taxon>Oomycota</taxon>
        <taxon>Peronosporomycetes</taxon>
        <taxon>Peronosporales</taxon>
        <taxon>Peronosporaceae</taxon>
        <taxon>Plasmopara</taxon>
    </lineage>
</organism>
<name>A0A0P1AI41_PLAHL</name>
<reference evidence="3" key="1">
    <citation type="submission" date="2014-09" db="EMBL/GenBank/DDBJ databases">
        <authorList>
            <person name="Sharma Rahul"/>
            <person name="Thines Marco"/>
        </authorList>
    </citation>
    <scope>NUCLEOTIDE SEQUENCE [LARGE SCALE GENOMIC DNA]</scope>
</reference>
<dbReference type="PANTHER" id="PTHR14374">
    <property type="entry name" value="FOIE GRAS"/>
    <property type="match status" value="1"/>
</dbReference>
<dbReference type="STRING" id="4781.A0A0P1AI41"/>
<evidence type="ECO:0000313" key="3">
    <source>
        <dbReference type="Proteomes" id="UP000054928"/>
    </source>
</evidence>
<sequence>MESFGTELKETPYPLIAALGSRELQNKVLPLVRGINEEFVPKLHFASLPRDHRFPVKKELREKHGTFPNQTQRDFDNYRVQGILKARWLKKHHELLPAVVLLFDEFDPRWSPQDWQQRETLLREEVEKFKRMISGRDCRVVLILMQQVDDAGIAPMNTTEERLSNFRRRLDTDTKGLVLLRSRDIVRGSAMLLKLESSIRNMALEYYKSQSKRVKRYKKALAKTPGNQAMHARLSFKIAHYCEFRRYTTKVLQHYEASYRAITALPLNEDESIDGIAYTQVMTMAEFVSFKLCYHLIFSSNNIKSAVDQLHRHMSIYARTIIVANRAHEHYEWVSRQYHVFAQLLAEATSIRGSLTAKFAMFRRKAAAKLGLTASNVSTASPTENITSERDFVVVPSIYIGGDPVVSEANSASKDSSKSALVKYRHAVERTVSHAKRSISLLEHALQHLKLFVANRNGSRNRMKSRLLVHLGTERLVSGEYDRSRAELQKAKTTFAAENCWAQTAQILKQLLICTFRQGDLAAYLDYSLQLLSPVVEEFVSLKERSRIQETFVTAWRNPLALGVPFTESSTLKNGYVIACDRSRQVFALTAQFDRACACVKENVLLEIRLTSHLPLPIVMTKIELIFNDERYRSVIYHQTEKSSDFPTFADEKLFASLEFTFKAEKTLHIPLHILDNRQLLSIQEVRLYFGKDQKLSGNDDFEDEALPENEFLILSLLVERATIEPRKTPQPYLMNGRVPAMGNGSASPSFLRRKSMFSLDESPHLGYFDTIESFQENGSVYLRGSSLIVQQPRAKATLIMLSNEPLLTGDYHEIAFKVSANEDTLTNVKCQVACDPVPVSDSPIDAFFFTFQMGELTPVLLSKNLQPREMISLPDKDPESEEIVRLIVRSTRANPVALVVSVAYTTKAGVAETNGVFFIVMLSSIELKQSSQLAS</sequence>
<feature type="domain" description="Trafficking protein particle complex subunit 11" evidence="1">
    <location>
        <begin position="280"/>
        <end position="533"/>
    </location>
</feature>
<dbReference type="RefSeq" id="XP_024576901.1">
    <property type="nucleotide sequence ID" value="XM_024726200.1"/>
</dbReference>
<dbReference type="AlphaFoldDB" id="A0A0P1AI41"/>